<dbReference type="Pfam" id="PF12728">
    <property type="entry name" value="HTH_17"/>
    <property type="match status" value="1"/>
</dbReference>
<dbReference type="NCBIfam" id="TIGR01764">
    <property type="entry name" value="excise"/>
    <property type="match status" value="1"/>
</dbReference>
<dbReference type="Proteomes" id="UP001595823">
    <property type="component" value="Unassembled WGS sequence"/>
</dbReference>
<evidence type="ECO:0000313" key="2">
    <source>
        <dbReference type="EMBL" id="MFC4333895.1"/>
    </source>
</evidence>
<dbReference type="InterPro" id="IPR009061">
    <property type="entry name" value="DNA-bd_dom_put_sf"/>
</dbReference>
<sequence length="84" mass="9600">MNDRLNERSGFELFTKEEAAEMLKVSPEWLQKRVTRNEVPHTRLGKHVRFTVDHIQAIAVQGEVKPAEYGMTYALMKKGARSAA</sequence>
<comment type="caution">
    <text evidence="2">The sequence shown here is derived from an EMBL/GenBank/DDBJ whole genome shotgun (WGS) entry which is preliminary data.</text>
</comment>
<evidence type="ECO:0000313" key="3">
    <source>
        <dbReference type="Proteomes" id="UP001595823"/>
    </source>
</evidence>
<dbReference type="InterPro" id="IPR010093">
    <property type="entry name" value="SinI_DNA-bd"/>
</dbReference>
<dbReference type="RefSeq" id="WP_380617634.1">
    <property type="nucleotide sequence ID" value="NZ_JBHSDK010000002.1"/>
</dbReference>
<keyword evidence="3" id="KW-1185">Reference proteome</keyword>
<dbReference type="InterPro" id="IPR041657">
    <property type="entry name" value="HTH_17"/>
</dbReference>
<accession>A0ABV8TTF7</accession>
<feature type="domain" description="Helix-turn-helix" evidence="1">
    <location>
        <begin position="13"/>
        <end position="57"/>
    </location>
</feature>
<organism evidence="2 3">
    <name type="scientific">Salininema proteolyticum</name>
    <dbReference type="NCBI Taxonomy" id="1607685"/>
    <lineage>
        <taxon>Bacteria</taxon>
        <taxon>Bacillati</taxon>
        <taxon>Actinomycetota</taxon>
        <taxon>Actinomycetes</taxon>
        <taxon>Glycomycetales</taxon>
        <taxon>Glycomycetaceae</taxon>
        <taxon>Salininema</taxon>
    </lineage>
</organism>
<proteinExistence type="predicted"/>
<protein>
    <submittedName>
        <fullName evidence="2">Helix-turn-helix domain-containing protein</fullName>
    </submittedName>
</protein>
<name>A0ABV8TTF7_9ACTN</name>
<dbReference type="EMBL" id="JBHSDK010000002">
    <property type="protein sequence ID" value="MFC4333895.1"/>
    <property type="molecule type" value="Genomic_DNA"/>
</dbReference>
<reference evidence="3" key="1">
    <citation type="journal article" date="2019" name="Int. J. Syst. Evol. Microbiol.">
        <title>The Global Catalogue of Microorganisms (GCM) 10K type strain sequencing project: providing services to taxonomists for standard genome sequencing and annotation.</title>
        <authorList>
            <consortium name="The Broad Institute Genomics Platform"/>
            <consortium name="The Broad Institute Genome Sequencing Center for Infectious Disease"/>
            <person name="Wu L."/>
            <person name="Ma J."/>
        </authorList>
    </citation>
    <scope>NUCLEOTIDE SEQUENCE [LARGE SCALE GENOMIC DNA]</scope>
    <source>
        <strain evidence="3">IBRC-M 10908</strain>
    </source>
</reference>
<evidence type="ECO:0000259" key="1">
    <source>
        <dbReference type="Pfam" id="PF12728"/>
    </source>
</evidence>
<dbReference type="SUPFAM" id="SSF46955">
    <property type="entry name" value="Putative DNA-binding domain"/>
    <property type="match status" value="1"/>
</dbReference>
<gene>
    <name evidence="2" type="ORF">ACFPET_01630</name>
</gene>